<dbReference type="GeneID" id="70180539"/>
<reference evidence="3" key="1">
    <citation type="journal article" date="2021" name="Nat. Commun.">
        <title>Genetic determinants of endophytism in the Arabidopsis root mycobiome.</title>
        <authorList>
            <person name="Mesny F."/>
            <person name="Miyauchi S."/>
            <person name="Thiergart T."/>
            <person name="Pickel B."/>
            <person name="Atanasova L."/>
            <person name="Karlsson M."/>
            <person name="Huettel B."/>
            <person name="Barry K.W."/>
            <person name="Haridas S."/>
            <person name="Chen C."/>
            <person name="Bauer D."/>
            <person name="Andreopoulos W."/>
            <person name="Pangilinan J."/>
            <person name="LaButti K."/>
            <person name="Riley R."/>
            <person name="Lipzen A."/>
            <person name="Clum A."/>
            <person name="Drula E."/>
            <person name="Henrissat B."/>
            <person name="Kohler A."/>
            <person name="Grigoriev I.V."/>
            <person name="Martin F.M."/>
            <person name="Hacquard S."/>
        </authorList>
    </citation>
    <scope>NUCLEOTIDE SEQUENCE</scope>
    <source>
        <strain evidence="3">MPI-CAGE-CH-0230</strain>
    </source>
</reference>
<feature type="region of interest" description="Disordered" evidence="1">
    <location>
        <begin position="1"/>
        <end position="50"/>
    </location>
</feature>
<dbReference type="InterPro" id="IPR046797">
    <property type="entry name" value="PDDEXK_12"/>
</dbReference>
<proteinExistence type="predicted"/>
<evidence type="ECO:0000256" key="1">
    <source>
        <dbReference type="SAM" id="MobiDB-lite"/>
    </source>
</evidence>
<gene>
    <name evidence="3" type="ORF">B0I36DRAFT_257037</name>
</gene>
<comment type="caution">
    <text evidence="3">The sequence shown here is derived from an EMBL/GenBank/DDBJ whole genome shotgun (WGS) entry which is preliminary data.</text>
</comment>
<organism evidence="3 4">
    <name type="scientific">Microdochium trichocladiopsis</name>
    <dbReference type="NCBI Taxonomy" id="1682393"/>
    <lineage>
        <taxon>Eukaryota</taxon>
        <taxon>Fungi</taxon>
        <taxon>Dikarya</taxon>
        <taxon>Ascomycota</taxon>
        <taxon>Pezizomycotina</taxon>
        <taxon>Sordariomycetes</taxon>
        <taxon>Xylariomycetidae</taxon>
        <taxon>Xylariales</taxon>
        <taxon>Microdochiaceae</taxon>
        <taxon>Microdochium</taxon>
    </lineage>
</organism>
<dbReference type="Proteomes" id="UP000756346">
    <property type="component" value="Unassembled WGS sequence"/>
</dbReference>
<dbReference type="Pfam" id="PF20516">
    <property type="entry name" value="PDDEXK_12"/>
    <property type="match status" value="1"/>
</dbReference>
<dbReference type="EMBL" id="JAGTJQ010000016">
    <property type="protein sequence ID" value="KAH7010852.1"/>
    <property type="molecule type" value="Genomic_DNA"/>
</dbReference>
<evidence type="ECO:0000313" key="3">
    <source>
        <dbReference type="EMBL" id="KAH7010852.1"/>
    </source>
</evidence>
<accession>A0A9P8XQ90</accession>
<dbReference type="AlphaFoldDB" id="A0A9P8XQ90"/>
<feature type="compositionally biased region" description="Low complexity" evidence="1">
    <location>
        <begin position="16"/>
        <end position="47"/>
    </location>
</feature>
<keyword evidence="4" id="KW-1185">Reference proteome</keyword>
<protein>
    <recommendedName>
        <fullName evidence="2">PD-(D/E)XK nuclease-like domain-containing protein</fullName>
    </recommendedName>
</protein>
<dbReference type="OrthoDB" id="4161186at2759"/>
<evidence type="ECO:0000259" key="2">
    <source>
        <dbReference type="Pfam" id="PF20516"/>
    </source>
</evidence>
<dbReference type="RefSeq" id="XP_046004337.1">
    <property type="nucleotide sequence ID" value="XM_046150993.1"/>
</dbReference>
<name>A0A9P8XQ90_9PEZI</name>
<evidence type="ECO:0000313" key="4">
    <source>
        <dbReference type="Proteomes" id="UP000756346"/>
    </source>
</evidence>
<sequence length="362" mass="40537">MTTPRPPPRSQHWPLASPNRPSPSRTSSSRSSSKRSVSAVSRNSSPTKQLRLAELDKNGYTRRAFPLDTSGLPTSLQALLERLEEIDSGETRLPYEWWDQSLKQADQESQSRSRPDVPLAAFITRVIQRAIECDENNELECVWSDQVYRQILSWVLRPKDDLSGLVDFHACTSSRINRAFSPSTLPPKMVDYCLVLKSGAGSDISRQIDMLRASRPGISINHTDSGALCKYPIGLSLEFKSPEGSTTEAEVQMGTWHAAQLRSLLHQCPDASFQAIEFLPGIIVHGHEWYFVATVPPRPSTSRDPFLVGVNTPTLYSRISLGSTSKARGVCKIISSLRCLVTWLEEEYWSAFQKQVLQHQTP</sequence>
<feature type="domain" description="PD-(D/E)XK nuclease-like" evidence="2">
    <location>
        <begin position="98"/>
        <end position="349"/>
    </location>
</feature>